<dbReference type="PANTHER" id="PTHR34477">
    <property type="entry name" value="UPF0213 PROTEIN YHBQ"/>
    <property type="match status" value="1"/>
</dbReference>
<dbReference type="Gene3D" id="3.40.1440.10">
    <property type="entry name" value="GIY-YIG endonuclease"/>
    <property type="match status" value="1"/>
</dbReference>
<evidence type="ECO:0000313" key="4">
    <source>
        <dbReference type="Proteomes" id="UP000034135"/>
    </source>
</evidence>
<evidence type="ECO:0000313" key="3">
    <source>
        <dbReference type="EMBL" id="KKS63978.1"/>
    </source>
</evidence>
<dbReference type="InterPro" id="IPR035901">
    <property type="entry name" value="GIY-YIG_endonuc_sf"/>
</dbReference>
<dbReference type="SUPFAM" id="SSF82771">
    <property type="entry name" value="GIY-YIG endonuclease"/>
    <property type="match status" value="1"/>
</dbReference>
<comment type="similarity">
    <text evidence="1">Belongs to the UPF0213 family.</text>
</comment>
<feature type="domain" description="GIY-YIG" evidence="2">
    <location>
        <begin position="4"/>
        <end position="81"/>
    </location>
</feature>
<dbReference type="CDD" id="cd10449">
    <property type="entry name" value="GIY-YIG_SLX1_like"/>
    <property type="match status" value="1"/>
</dbReference>
<name>A0A0G1DNW2_9BACT</name>
<evidence type="ECO:0000256" key="1">
    <source>
        <dbReference type="ARBA" id="ARBA00007435"/>
    </source>
</evidence>
<comment type="caution">
    <text evidence="3">The sequence shown here is derived from an EMBL/GenBank/DDBJ whole genome shotgun (WGS) entry which is preliminary data.</text>
</comment>
<dbReference type="AlphaFoldDB" id="A0A0G1DNW2"/>
<accession>A0A0G1DNW2</accession>
<protein>
    <recommendedName>
        <fullName evidence="2">GIY-YIG domain-containing protein</fullName>
    </recommendedName>
</protein>
<dbReference type="Pfam" id="PF01541">
    <property type="entry name" value="GIY-YIG"/>
    <property type="match status" value="1"/>
</dbReference>
<dbReference type="EMBL" id="LCEB01000041">
    <property type="protein sequence ID" value="KKS63978.1"/>
    <property type="molecule type" value="Genomic_DNA"/>
</dbReference>
<dbReference type="InterPro" id="IPR000305">
    <property type="entry name" value="GIY-YIG_endonuc"/>
</dbReference>
<evidence type="ECO:0000259" key="2">
    <source>
        <dbReference type="PROSITE" id="PS50164"/>
    </source>
</evidence>
<dbReference type="PANTHER" id="PTHR34477:SF1">
    <property type="entry name" value="UPF0213 PROTEIN YHBQ"/>
    <property type="match status" value="1"/>
</dbReference>
<organism evidence="3 4">
    <name type="scientific">Candidatus Daviesbacteria bacterium GW2011_GWA1_42_6</name>
    <dbReference type="NCBI Taxonomy" id="1618420"/>
    <lineage>
        <taxon>Bacteria</taxon>
        <taxon>Candidatus Daviesiibacteriota</taxon>
    </lineage>
</organism>
<dbReference type="Proteomes" id="UP000034135">
    <property type="component" value="Unassembled WGS sequence"/>
</dbReference>
<dbReference type="SMART" id="SM00465">
    <property type="entry name" value="GIYc"/>
    <property type="match status" value="1"/>
</dbReference>
<sequence>MACHMFYTYILYSEKDKKQYIGYTSNLEKRYSEHVNGEVFATKGRLPVKLIFYEAFLEKDDSLRREKYFKTSPGKRSLKIMLKAYLDKQGSS</sequence>
<gene>
    <name evidence="3" type="ORF">UV33_C0041G0007</name>
</gene>
<dbReference type="InterPro" id="IPR050190">
    <property type="entry name" value="UPF0213_domain"/>
</dbReference>
<reference evidence="3 4" key="1">
    <citation type="journal article" date="2015" name="Nature">
        <title>rRNA introns, odd ribosomes, and small enigmatic genomes across a large radiation of phyla.</title>
        <authorList>
            <person name="Brown C.T."/>
            <person name="Hug L.A."/>
            <person name="Thomas B.C."/>
            <person name="Sharon I."/>
            <person name="Castelle C.J."/>
            <person name="Singh A."/>
            <person name="Wilkins M.J."/>
            <person name="Williams K.H."/>
            <person name="Banfield J.F."/>
        </authorList>
    </citation>
    <scope>NUCLEOTIDE SEQUENCE [LARGE SCALE GENOMIC DNA]</scope>
</reference>
<proteinExistence type="inferred from homology"/>
<dbReference type="PROSITE" id="PS50164">
    <property type="entry name" value="GIY_YIG"/>
    <property type="match status" value="1"/>
</dbReference>